<accession>G3HM38</accession>
<reference evidence="1" key="1">
    <citation type="submission" date="2011-08" db="EMBL/GenBank/DDBJ databases">
        <title>The genomic sequence of the Chinese hamster ovary CHO-K1 cell line.</title>
        <authorList>
            <person name="Xu X."/>
            <person name="Nagarajan H."/>
            <person name="Lewis N.E."/>
            <person name="Pan S."/>
            <person name="Cai Z."/>
            <person name="Liu X."/>
            <person name="Chen W."/>
            <person name="Xie M."/>
            <person name="Wang W."/>
            <person name="Hammond S."/>
            <person name="Andersen M.R."/>
            <person name="Neff N."/>
            <person name="Passarelli B."/>
            <person name="Koh W."/>
            <person name="Fan C.H."/>
            <person name="Wang J."/>
            <person name="Gui Y."/>
            <person name="Lee K.H."/>
            <person name="Betenbaugh M.J."/>
            <person name="Quake S.R."/>
            <person name="Famili I."/>
            <person name="Palsson B.O."/>
            <person name="Wang J."/>
        </authorList>
    </citation>
    <scope>NUCLEOTIDE SEQUENCE</scope>
</reference>
<evidence type="ECO:0000313" key="1">
    <source>
        <dbReference type="EMBL" id="EGW09779.1"/>
    </source>
</evidence>
<dbReference type="PaxDb" id="10029-XP_007633539.1"/>
<dbReference type="AlphaFoldDB" id="G3HM38"/>
<dbReference type="EMBL" id="JH000503">
    <property type="protein sequence ID" value="EGW09779.1"/>
    <property type="molecule type" value="Genomic_DNA"/>
</dbReference>
<dbReference type="GO" id="GO:0016746">
    <property type="term" value="F:acyltransferase activity"/>
    <property type="evidence" value="ECO:0007669"/>
    <property type="project" value="UniProtKB-KW"/>
</dbReference>
<keyword evidence="1" id="KW-0808">Transferase</keyword>
<proteinExistence type="predicted"/>
<dbReference type="Proteomes" id="UP000001075">
    <property type="component" value="Unassembled WGS sequence"/>
</dbReference>
<gene>
    <name evidence="1" type="ORF">I79_011786</name>
</gene>
<dbReference type="eggNOG" id="KOG2704">
    <property type="taxonomic scope" value="Eukaryota"/>
</dbReference>
<dbReference type="InParanoid" id="G3HM38"/>
<protein>
    <submittedName>
        <fullName evidence="1">Membrane-bound O-acyltransferase domain-containing protein 2</fullName>
    </submittedName>
</protein>
<name>G3HM38_CRIGR</name>
<organism evidence="1 2">
    <name type="scientific">Cricetulus griseus</name>
    <name type="common">Chinese hamster</name>
    <name type="synonym">Cricetulus barabensis griseus</name>
    <dbReference type="NCBI Taxonomy" id="10029"/>
    <lineage>
        <taxon>Eukaryota</taxon>
        <taxon>Metazoa</taxon>
        <taxon>Chordata</taxon>
        <taxon>Craniata</taxon>
        <taxon>Vertebrata</taxon>
        <taxon>Euteleostomi</taxon>
        <taxon>Mammalia</taxon>
        <taxon>Eutheria</taxon>
        <taxon>Euarchontoglires</taxon>
        <taxon>Glires</taxon>
        <taxon>Rodentia</taxon>
        <taxon>Myomorpha</taxon>
        <taxon>Muroidea</taxon>
        <taxon>Cricetidae</taxon>
        <taxon>Cricetinae</taxon>
        <taxon>Cricetulus</taxon>
    </lineage>
</organism>
<dbReference type="STRING" id="10029.G3HM38"/>
<evidence type="ECO:0000313" key="2">
    <source>
        <dbReference type="Proteomes" id="UP000001075"/>
    </source>
</evidence>
<keyword evidence="1" id="KW-0012">Acyltransferase</keyword>
<sequence>MMIITQKITSLAFEIHDGMFRKDEELTPSQRGLAVRKEFEDGEFDTVERPLCVRERDTAGGEVATLALEKGTFEMEGSRCAVQHEV</sequence>